<name>A0A8S3RBT1_MYTED</name>
<keyword evidence="10" id="KW-1185">Reference proteome</keyword>
<dbReference type="EMBL" id="CAJPWZ010000892">
    <property type="protein sequence ID" value="CAG2202534.1"/>
    <property type="molecule type" value="Genomic_DNA"/>
</dbReference>
<dbReference type="Gene3D" id="1.10.340.70">
    <property type="match status" value="1"/>
</dbReference>
<dbReference type="InterPro" id="IPR054465">
    <property type="entry name" value="Integrase_p58-like_C"/>
</dbReference>
<reference evidence="9" key="1">
    <citation type="submission" date="2021-03" db="EMBL/GenBank/DDBJ databases">
        <authorList>
            <person name="Bekaert M."/>
        </authorList>
    </citation>
    <scope>NUCLEOTIDE SEQUENCE</scope>
</reference>
<gene>
    <name evidence="9" type="ORF">MEDL_17189</name>
</gene>
<dbReference type="GO" id="GO:0003676">
    <property type="term" value="F:nucleic acid binding"/>
    <property type="evidence" value="ECO:0007669"/>
    <property type="project" value="InterPro"/>
</dbReference>
<dbReference type="Pfam" id="PF17921">
    <property type="entry name" value="Integrase_H2C2"/>
    <property type="match status" value="1"/>
</dbReference>
<accession>A0A8S3RBT1</accession>
<organism evidence="9 10">
    <name type="scientific">Mytilus edulis</name>
    <name type="common">Blue mussel</name>
    <dbReference type="NCBI Taxonomy" id="6550"/>
    <lineage>
        <taxon>Eukaryota</taxon>
        <taxon>Metazoa</taxon>
        <taxon>Spiralia</taxon>
        <taxon>Lophotrochozoa</taxon>
        <taxon>Mollusca</taxon>
        <taxon>Bivalvia</taxon>
        <taxon>Autobranchia</taxon>
        <taxon>Pteriomorphia</taxon>
        <taxon>Mytilida</taxon>
        <taxon>Mytiloidea</taxon>
        <taxon>Mytilidae</taxon>
        <taxon>Mytilinae</taxon>
        <taxon>Mytilus</taxon>
    </lineage>
</organism>
<evidence type="ECO:0000256" key="3">
    <source>
        <dbReference type="ARBA" id="ARBA00022722"/>
    </source>
</evidence>
<feature type="region of interest" description="Disordered" evidence="7">
    <location>
        <begin position="260"/>
        <end position="298"/>
    </location>
</feature>
<keyword evidence="5" id="KW-0378">Hydrolase</keyword>
<dbReference type="PROSITE" id="PS00141">
    <property type="entry name" value="ASP_PROTEASE"/>
    <property type="match status" value="1"/>
</dbReference>
<dbReference type="InterPro" id="IPR001995">
    <property type="entry name" value="Peptidase_A2_cat"/>
</dbReference>
<feature type="region of interest" description="Disordered" evidence="7">
    <location>
        <begin position="72"/>
        <end position="97"/>
    </location>
</feature>
<keyword evidence="3" id="KW-0540">Nuclease</keyword>
<dbReference type="GO" id="GO:0004190">
    <property type="term" value="F:aspartic-type endopeptidase activity"/>
    <property type="evidence" value="ECO:0007669"/>
    <property type="project" value="InterPro"/>
</dbReference>
<sequence length="1138" mass="131457">MSIPQRVLNTQNKATIDMTYDQTVNPPRMVSRSDTHIYPPSNTMDTNQIEMARLREKIIEVERERDFLWQNSQTDQGMPSRETRGRTESMSSTQDGYRSRLPFYNGKEGWSTFLMQFEIIADRNNWDPRRQAEEILLILKDEAANFAAELPYETRSSFRLLSKEMESRFGDNNLPETYRKELQTVRKGYKESTNEYAARIQTMVKKAYPGMNQQLFNSIAIEHMLNGLPDQSIAYDVLTKRPKTMEETINLVAWHTTCKNEPRTKSRQRGRFKLKRAETDGQVSAHNSKSKTEEVKINQTSDDPIERILQCLLLREKKEEMLKFASVNQEQDFVAESVQKDQGLSSHDENGQNTGADEDVILNTKEEIVIDRITAASIKVPMEVSNQKIKAVIDTGAEVTVLNEEIFFRLPKTNRSKLKPALKNLVVAEAGKQMGTKGVAAVTLTLGDSQFVWDVYVAPIGDDLLLGCDVLDEMDITVNSRKGIQLNGKWIECEVKRKSDLIARVVLDSNFTIPPSSEVILYGCGQNQELLDTRYSMIQPVIEDSRKFMVAQTLVDPFMKNIPVRLINLDSEPIRLKKNYLLGELHPVDYIENMFELENDRVDTLTSKQSKMCKTHELSKENFTLSETIEKANIPEKWESEIKICKINELNGKQKKKAENQLLPEHLKDLYERSSKDIESESIKEKLAEVLQKNNYEEHLSRLDEVFQRLIKAGLKLKPSKCNLMKSETLYLGHIVGKDGIKPNPKLIESVKNWRQEHDVPVCTHSTNSSEDTCKACEQINEQWKSFKTEVDDLKELNYKVTVRAVVTRSQEQPDWKKEGKIPEKELCASLSPATRRYWLNWENIELIDGIVYQKWINAKSKLNHLQLIVPQILKKDILVMSHNTPYSGHMGVKKTIEKMKTVFTWYKMSQDITEHIQNCTICNKIKGTGKKPKAPLMDYRVGYPLDRIGIDIIGPLTLTKKKNKFILTFVNKNVTNWDEYINLLLAAYRSTPHPATGFSPNYMMLGREVNIPLNLMFRSHDNRTENNEDYISTIKSHFQNVYEIARENLKSNAERQKRDHDTRLTDNRYELGALVYKFDKTVNKKFRSPWLGPLVITKILSPVVYEIRGEFRTEVVHHDRLKPCNENMPIWAKASYQ</sequence>
<dbReference type="GO" id="GO:0006508">
    <property type="term" value="P:proteolysis"/>
    <property type="evidence" value="ECO:0007669"/>
    <property type="project" value="InterPro"/>
</dbReference>
<evidence type="ECO:0000256" key="6">
    <source>
        <dbReference type="ARBA" id="ARBA00022918"/>
    </source>
</evidence>
<dbReference type="Pfam" id="PF22938">
    <property type="entry name" value="Integrase_p58_C"/>
    <property type="match status" value="1"/>
</dbReference>
<feature type="domain" description="Peptidase A2" evidence="8">
    <location>
        <begin position="389"/>
        <end position="404"/>
    </location>
</feature>
<keyword evidence="1" id="KW-0808">Transferase</keyword>
<evidence type="ECO:0000313" key="10">
    <source>
        <dbReference type="Proteomes" id="UP000683360"/>
    </source>
</evidence>
<evidence type="ECO:0000256" key="5">
    <source>
        <dbReference type="ARBA" id="ARBA00022801"/>
    </source>
</evidence>
<keyword evidence="4" id="KW-0255">Endonuclease</keyword>
<dbReference type="PROSITE" id="PS50175">
    <property type="entry name" value="ASP_PROT_RETROV"/>
    <property type="match status" value="1"/>
</dbReference>
<dbReference type="Pfam" id="PF13975">
    <property type="entry name" value="gag-asp_proteas"/>
    <property type="match status" value="1"/>
</dbReference>
<dbReference type="Gene3D" id="3.30.70.270">
    <property type="match status" value="1"/>
</dbReference>
<dbReference type="CDD" id="cd00303">
    <property type="entry name" value="retropepsin_like"/>
    <property type="match status" value="1"/>
</dbReference>
<dbReference type="Proteomes" id="UP000683360">
    <property type="component" value="Unassembled WGS sequence"/>
</dbReference>
<evidence type="ECO:0000256" key="2">
    <source>
        <dbReference type="ARBA" id="ARBA00022695"/>
    </source>
</evidence>
<dbReference type="FunFam" id="1.10.340.70:FF:000001">
    <property type="entry name" value="Retrovirus-related Pol polyprotein from transposon gypsy-like Protein"/>
    <property type="match status" value="1"/>
</dbReference>
<evidence type="ECO:0000256" key="1">
    <source>
        <dbReference type="ARBA" id="ARBA00022679"/>
    </source>
</evidence>
<dbReference type="PANTHER" id="PTHR37984:SF5">
    <property type="entry name" value="PROTEIN NYNRIN-LIKE"/>
    <property type="match status" value="1"/>
</dbReference>
<dbReference type="InterPro" id="IPR021109">
    <property type="entry name" value="Peptidase_aspartic_dom_sf"/>
</dbReference>
<dbReference type="Gene3D" id="2.40.70.10">
    <property type="entry name" value="Acid Proteases"/>
    <property type="match status" value="1"/>
</dbReference>
<dbReference type="InterPro" id="IPR043502">
    <property type="entry name" value="DNA/RNA_pol_sf"/>
</dbReference>
<evidence type="ECO:0000313" key="9">
    <source>
        <dbReference type="EMBL" id="CAG2202534.1"/>
    </source>
</evidence>
<dbReference type="PANTHER" id="PTHR37984">
    <property type="entry name" value="PROTEIN CBG26694"/>
    <property type="match status" value="1"/>
</dbReference>
<comment type="caution">
    <text evidence="9">The sequence shown here is derived from an EMBL/GenBank/DDBJ whole genome shotgun (WGS) entry which is preliminary data.</text>
</comment>
<proteinExistence type="predicted"/>
<keyword evidence="6" id="KW-0695">RNA-directed DNA polymerase</keyword>
<dbReference type="InterPro" id="IPR041588">
    <property type="entry name" value="Integrase_H2C2"/>
</dbReference>
<evidence type="ECO:0000256" key="4">
    <source>
        <dbReference type="ARBA" id="ARBA00022759"/>
    </source>
</evidence>
<protein>
    <recommendedName>
        <fullName evidence="8">Peptidase A2 domain-containing protein</fullName>
    </recommendedName>
</protein>
<evidence type="ECO:0000256" key="7">
    <source>
        <dbReference type="SAM" id="MobiDB-lite"/>
    </source>
</evidence>
<evidence type="ECO:0000259" key="8">
    <source>
        <dbReference type="PROSITE" id="PS50175"/>
    </source>
</evidence>
<keyword evidence="2" id="KW-0548">Nucleotidyltransferase</keyword>
<dbReference type="InterPro" id="IPR001969">
    <property type="entry name" value="Aspartic_peptidase_AS"/>
</dbReference>
<dbReference type="GO" id="GO:0003964">
    <property type="term" value="F:RNA-directed DNA polymerase activity"/>
    <property type="evidence" value="ECO:0007669"/>
    <property type="project" value="UniProtKB-KW"/>
</dbReference>
<dbReference type="GO" id="GO:0004519">
    <property type="term" value="F:endonuclease activity"/>
    <property type="evidence" value="ECO:0007669"/>
    <property type="project" value="UniProtKB-KW"/>
</dbReference>
<dbReference type="InterPro" id="IPR043128">
    <property type="entry name" value="Rev_trsase/Diguanyl_cyclase"/>
</dbReference>
<dbReference type="AlphaFoldDB" id="A0A8S3RBT1"/>
<dbReference type="InterPro" id="IPR036397">
    <property type="entry name" value="RNaseH_sf"/>
</dbReference>
<feature type="compositionally biased region" description="Basic residues" evidence="7">
    <location>
        <begin position="265"/>
        <end position="274"/>
    </location>
</feature>
<dbReference type="Gene3D" id="3.30.420.10">
    <property type="entry name" value="Ribonuclease H-like superfamily/Ribonuclease H"/>
    <property type="match status" value="1"/>
</dbReference>
<dbReference type="SUPFAM" id="SSF50630">
    <property type="entry name" value="Acid proteases"/>
    <property type="match status" value="1"/>
</dbReference>
<dbReference type="SUPFAM" id="SSF56672">
    <property type="entry name" value="DNA/RNA polymerases"/>
    <property type="match status" value="1"/>
</dbReference>
<dbReference type="InterPro" id="IPR050951">
    <property type="entry name" value="Retrovirus_Pol_polyprotein"/>
</dbReference>